<evidence type="ECO:0000313" key="5">
    <source>
        <dbReference type="Proteomes" id="UP001597260"/>
    </source>
</evidence>
<dbReference type="RefSeq" id="WP_377565678.1">
    <property type="nucleotide sequence ID" value="NZ_JBHTMP010000001.1"/>
</dbReference>
<evidence type="ECO:0000256" key="2">
    <source>
        <dbReference type="ARBA" id="ARBA00023002"/>
    </source>
</evidence>
<evidence type="ECO:0000313" key="4">
    <source>
        <dbReference type="EMBL" id="MFD1319622.1"/>
    </source>
</evidence>
<dbReference type="Gene3D" id="3.40.50.720">
    <property type="entry name" value="NAD(P)-binding Rossmann-like Domain"/>
    <property type="match status" value="1"/>
</dbReference>
<comment type="caution">
    <text evidence="4">The sequence shown here is derived from an EMBL/GenBank/DDBJ whole genome shotgun (WGS) entry which is preliminary data.</text>
</comment>
<evidence type="ECO:0000256" key="1">
    <source>
        <dbReference type="ARBA" id="ARBA00006484"/>
    </source>
</evidence>
<comment type="similarity">
    <text evidence="1">Belongs to the short-chain dehydrogenases/reductases (SDR) family.</text>
</comment>
<evidence type="ECO:0000256" key="3">
    <source>
        <dbReference type="SAM" id="MobiDB-lite"/>
    </source>
</evidence>
<dbReference type="EC" id="1.1.1.-" evidence="4"/>
<sequence length="311" mass="30995">MRPDPTAGAGLPGPAIPPGTGVGGRAGRSAGSLAGKAVVVTGAGRGLGAAYARLAAAEGASVVVNDVDIDAAAEVAASIGAVCDDSDIGTWAGAGRVVEACRSAFGRIDGLVNNAAVFRLASPYQQDPDEFRKVVEVNLLGTAYCGLHAIRAMRDQAGGGSIVNVTSGSHAGSAAMAAYGASKGGVASLTYCWAADLAGTAVRVNAVSPNAHTRMADAFERYLGDRAAGQNVGKDPSTNAPAVVYLLSDTAAGISGQVVRIDGDELSLMTHPGVAAPAVRIPAWTVAAVASAFESDLAHRQQPLGVHPTNA</sequence>
<dbReference type="GO" id="GO:0016491">
    <property type="term" value="F:oxidoreductase activity"/>
    <property type="evidence" value="ECO:0007669"/>
    <property type="project" value="UniProtKB-KW"/>
</dbReference>
<dbReference type="Pfam" id="PF13561">
    <property type="entry name" value="adh_short_C2"/>
    <property type="match status" value="1"/>
</dbReference>
<dbReference type="InterPro" id="IPR036291">
    <property type="entry name" value="NAD(P)-bd_dom_sf"/>
</dbReference>
<dbReference type="PRINTS" id="PR00080">
    <property type="entry name" value="SDRFAMILY"/>
</dbReference>
<protein>
    <submittedName>
        <fullName evidence="4">SDR family NAD(P)-dependent oxidoreductase</fullName>
        <ecNumber evidence="4">1.1.1.-</ecNumber>
    </submittedName>
</protein>
<reference evidence="5" key="1">
    <citation type="journal article" date="2019" name="Int. J. Syst. Evol. Microbiol.">
        <title>The Global Catalogue of Microorganisms (GCM) 10K type strain sequencing project: providing services to taxonomists for standard genome sequencing and annotation.</title>
        <authorList>
            <consortium name="The Broad Institute Genomics Platform"/>
            <consortium name="The Broad Institute Genome Sequencing Center for Infectious Disease"/>
            <person name="Wu L."/>
            <person name="Ma J."/>
        </authorList>
    </citation>
    <scope>NUCLEOTIDE SEQUENCE [LARGE SCALE GENOMIC DNA]</scope>
    <source>
        <strain evidence="5">JCM 31037</strain>
    </source>
</reference>
<dbReference type="CDD" id="cd05233">
    <property type="entry name" value="SDR_c"/>
    <property type="match status" value="1"/>
</dbReference>
<feature type="compositionally biased region" description="Low complexity" evidence="3">
    <location>
        <begin position="1"/>
        <end position="13"/>
    </location>
</feature>
<dbReference type="InterPro" id="IPR002347">
    <property type="entry name" value="SDR_fam"/>
</dbReference>
<proteinExistence type="inferred from homology"/>
<dbReference type="Proteomes" id="UP001597260">
    <property type="component" value="Unassembled WGS sequence"/>
</dbReference>
<dbReference type="SUPFAM" id="SSF51735">
    <property type="entry name" value="NAD(P)-binding Rossmann-fold domains"/>
    <property type="match status" value="1"/>
</dbReference>
<dbReference type="PRINTS" id="PR00081">
    <property type="entry name" value="GDHRDH"/>
</dbReference>
<name>A0ABW3Y7S6_9ACTN</name>
<feature type="region of interest" description="Disordered" evidence="3">
    <location>
        <begin position="1"/>
        <end position="24"/>
    </location>
</feature>
<organism evidence="4 5">
    <name type="scientific">Micromonospora sonneratiae</name>
    <dbReference type="NCBI Taxonomy" id="1184706"/>
    <lineage>
        <taxon>Bacteria</taxon>
        <taxon>Bacillati</taxon>
        <taxon>Actinomycetota</taxon>
        <taxon>Actinomycetes</taxon>
        <taxon>Micromonosporales</taxon>
        <taxon>Micromonosporaceae</taxon>
        <taxon>Micromonospora</taxon>
    </lineage>
</organism>
<dbReference type="PANTHER" id="PTHR42760">
    <property type="entry name" value="SHORT-CHAIN DEHYDROGENASES/REDUCTASES FAMILY MEMBER"/>
    <property type="match status" value="1"/>
</dbReference>
<dbReference type="PANTHER" id="PTHR42760:SF133">
    <property type="entry name" value="3-OXOACYL-[ACYL-CARRIER-PROTEIN] REDUCTASE"/>
    <property type="match status" value="1"/>
</dbReference>
<accession>A0ABW3Y7S6</accession>
<gene>
    <name evidence="4" type="ORF">ACFQ4H_00820</name>
</gene>
<keyword evidence="5" id="KW-1185">Reference proteome</keyword>
<keyword evidence="2 4" id="KW-0560">Oxidoreductase</keyword>
<dbReference type="EMBL" id="JBHTMP010000001">
    <property type="protein sequence ID" value="MFD1319622.1"/>
    <property type="molecule type" value="Genomic_DNA"/>
</dbReference>